<feature type="compositionally biased region" description="Basic and acidic residues" evidence="1">
    <location>
        <begin position="763"/>
        <end position="773"/>
    </location>
</feature>
<name>A0ABR2JUQ0_9EUKA</name>
<dbReference type="SUPFAM" id="SSF52540">
    <property type="entry name" value="P-loop containing nucleoside triphosphate hydrolases"/>
    <property type="match status" value="1"/>
</dbReference>
<protein>
    <submittedName>
        <fullName evidence="2">Uncharacterized protein</fullName>
    </submittedName>
</protein>
<dbReference type="Gene3D" id="3.40.50.300">
    <property type="entry name" value="P-loop containing nucleotide triphosphate hydrolases"/>
    <property type="match status" value="1"/>
</dbReference>
<proteinExistence type="predicted"/>
<keyword evidence="3" id="KW-1185">Reference proteome</keyword>
<gene>
    <name evidence="2" type="ORF">M9Y10_044826</name>
</gene>
<feature type="compositionally biased region" description="Low complexity" evidence="1">
    <location>
        <begin position="775"/>
        <end position="828"/>
    </location>
</feature>
<dbReference type="Proteomes" id="UP001470230">
    <property type="component" value="Unassembled WGS sequence"/>
</dbReference>
<feature type="compositionally biased region" description="Low complexity" evidence="1">
    <location>
        <begin position="670"/>
        <end position="762"/>
    </location>
</feature>
<feature type="compositionally biased region" description="Polar residues" evidence="1">
    <location>
        <begin position="930"/>
        <end position="949"/>
    </location>
</feature>
<feature type="region of interest" description="Disordered" evidence="1">
    <location>
        <begin position="643"/>
        <end position="966"/>
    </location>
</feature>
<reference evidence="2 3" key="1">
    <citation type="submission" date="2024-04" db="EMBL/GenBank/DDBJ databases">
        <title>Tritrichomonas musculus Genome.</title>
        <authorList>
            <person name="Alves-Ferreira E."/>
            <person name="Grigg M."/>
            <person name="Lorenzi H."/>
            <person name="Galac M."/>
        </authorList>
    </citation>
    <scope>NUCLEOTIDE SEQUENCE [LARGE SCALE GENOMIC DNA]</scope>
    <source>
        <strain evidence="2 3">EAF2021</strain>
    </source>
</reference>
<organism evidence="2 3">
    <name type="scientific">Tritrichomonas musculus</name>
    <dbReference type="NCBI Taxonomy" id="1915356"/>
    <lineage>
        <taxon>Eukaryota</taxon>
        <taxon>Metamonada</taxon>
        <taxon>Parabasalia</taxon>
        <taxon>Tritrichomonadida</taxon>
        <taxon>Tritrichomonadidae</taxon>
        <taxon>Tritrichomonas</taxon>
    </lineage>
</organism>
<evidence type="ECO:0000313" key="3">
    <source>
        <dbReference type="Proteomes" id="UP001470230"/>
    </source>
</evidence>
<feature type="compositionally biased region" description="Polar residues" evidence="1">
    <location>
        <begin position="868"/>
        <end position="922"/>
    </location>
</feature>
<dbReference type="EMBL" id="JAPFFF010000009">
    <property type="protein sequence ID" value="KAK8882186.1"/>
    <property type="molecule type" value="Genomic_DNA"/>
</dbReference>
<evidence type="ECO:0000256" key="1">
    <source>
        <dbReference type="SAM" id="MobiDB-lite"/>
    </source>
</evidence>
<comment type="caution">
    <text evidence="2">The sequence shown here is derived from an EMBL/GenBank/DDBJ whole genome shotgun (WGS) entry which is preliminary data.</text>
</comment>
<sequence length="966" mass="110939">MNLDYRLTDTQYKKAPLTKSQGRLVDMNDFNNNQKRFYILPRYFPKPNEKDKQIKWKVSMEVAASTYISQDLNVSTLLNDSRDILSLNYTPDCIVRNDTNEKVTDLKTIPSGTFLYVKRDVEPQFKSKRLRLFRNSELRKDGKLYHTKKGGIDQLLKDSKTLLKFQPNENPTKLYLSNGNELRDLDSLNDDITTDVIVCLEQDEFIKSLNDDSVFNQNEIKTENPLMEQSDNIHNYILGMSNISIEKAKNYAKCAAFQMLTEKERRIHPEAQKIRQIMKGTHQQGFNQQMASQMIIPPISDEFITNAIVRKSIDILDDNELGKVRYVISGASGSGKTTFLYYFANTLVRKLRICDEEFNFLLFPINFEKYRIFKDDPLQLYNLFIETGFESANYTRFEFIQYSSILKQYLLQLPIQMNTKKPPINFKPFEGFSNEVVKCFQDGGKNIANVLQKFPSLLAEAINVQNAILIIDHFDEFGSEFCSSFMKAFSKTSFIISTKTDKLFYQVFQKTNAVFLYTENLLNPKDERILSVPELKLQLTAQNCFGSPGFLSSFTEICDLVENYNSHIETDQSIRGKFHNIRSKSELSRKFYIRQKLFNLCIALESAGSKVIKSTTLNGLGDTSDSNFSFQLTGTLDMDKLMKASSDSEEEDESYNNTYSPRNSFRNSPDNSPDNLRNSRNSPNNSLTNLRNSKNSPNNSPNNTRNSRNSSPNSFRNSGNNSPDNFNNSKNSNSARQRNNSPDNFNDNKSSNSSRLRTNRTYSPEHKDGDRNKNSNKSNGSRNNSPDNFSNSRNNSNKFRNSLNNGPNNLNDSRSNKSNNRNRLNDFNFTDEYDNENNEGYEPNDYDDEEFDDHNRGNKQLSRAIDINKNSTRSRGTRQTYNNSPNSTLNSKSGLNKQQNQRISDLSNNANPNVKFGSISNQDKPKSDNFNKSNTLNRTSQKQEPSGNSLIKKRKSDFDSTSDEDY</sequence>
<feature type="compositionally biased region" description="Polar residues" evidence="1">
    <location>
        <begin position="655"/>
        <end position="669"/>
    </location>
</feature>
<dbReference type="InterPro" id="IPR027417">
    <property type="entry name" value="P-loop_NTPase"/>
</dbReference>
<feature type="compositionally biased region" description="Acidic residues" evidence="1">
    <location>
        <begin position="829"/>
        <end position="852"/>
    </location>
</feature>
<evidence type="ECO:0000313" key="2">
    <source>
        <dbReference type="EMBL" id="KAK8882186.1"/>
    </source>
</evidence>
<accession>A0ABR2JUQ0</accession>